<evidence type="ECO:0000313" key="2">
    <source>
        <dbReference type="EMBL" id="GFD27963.1"/>
    </source>
</evidence>
<evidence type="ECO:0008006" key="3">
    <source>
        <dbReference type="Google" id="ProtNLM"/>
    </source>
</evidence>
<feature type="region of interest" description="Disordered" evidence="1">
    <location>
        <begin position="48"/>
        <end position="74"/>
    </location>
</feature>
<dbReference type="AlphaFoldDB" id="A0A699V1K5"/>
<proteinExistence type="predicted"/>
<dbReference type="EMBL" id="BKCJ011381169">
    <property type="protein sequence ID" value="GFD27963.1"/>
    <property type="molecule type" value="Genomic_DNA"/>
</dbReference>
<gene>
    <name evidence="2" type="ORF">Tci_899932</name>
</gene>
<name>A0A699V1K5_TANCI</name>
<feature type="region of interest" description="Disordered" evidence="1">
    <location>
        <begin position="83"/>
        <end position="102"/>
    </location>
</feature>
<reference evidence="2" key="1">
    <citation type="journal article" date="2019" name="Sci. Rep.">
        <title>Draft genome of Tanacetum cinerariifolium, the natural source of mosquito coil.</title>
        <authorList>
            <person name="Yamashiro T."/>
            <person name="Shiraishi A."/>
            <person name="Satake H."/>
            <person name="Nakayama K."/>
        </authorList>
    </citation>
    <scope>NUCLEOTIDE SEQUENCE</scope>
</reference>
<feature type="non-terminal residue" evidence="2">
    <location>
        <position position="127"/>
    </location>
</feature>
<protein>
    <recommendedName>
        <fullName evidence="3">Reverse transcriptase domain-containing protein</fullName>
    </recommendedName>
</protein>
<feature type="non-terminal residue" evidence="2">
    <location>
        <position position="1"/>
    </location>
</feature>
<comment type="caution">
    <text evidence="2">The sequence shown here is derived from an EMBL/GenBank/DDBJ whole genome shotgun (WGS) entry which is preliminary data.</text>
</comment>
<evidence type="ECO:0000256" key="1">
    <source>
        <dbReference type="SAM" id="MobiDB-lite"/>
    </source>
</evidence>
<organism evidence="2">
    <name type="scientific">Tanacetum cinerariifolium</name>
    <name type="common">Dalmatian daisy</name>
    <name type="synonym">Chrysanthemum cinerariifolium</name>
    <dbReference type="NCBI Taxonomy" id="118510"/>
    <lineage>
        <taxon>Eukaryota</taxon>
        <taxon>Viridiplantae</taxon>
        <taxon>Streptophyta</taxon>
        <taxon>Embryophyta</taxon>
        <taxon>Tracheophyta</taxon>
        <taxon>Spermatophyta</taxon>
        <taxon>Magnoliopsida</taxon>
        <taxon>eudicotyledons</taxon>
        <taxon>Gunneridae</taxon>
        <taxon>Pentapetalae</taxon>
        <taxon>asterids</taxon>
        <taxon>campanulids</taxon>
        <taxon>Asterales</taxon>
        <taxon>Asteraceae</taxon>
        <taxon>Asteroideae</taxon>
        <taxon>Anthemideae</taxon>
        <taxon>Anthemidinae</taxon>
        <taxon>Tanacetum</taxon>
    </lineage>
</organism>
<accession>A0A699V1K5</accession>
<sequence length="127" mass="14264">DVPIKDESSPVFTTFSNPIFDDNDDLTSSDDELLYNEDVPMENFKSYSNPLFDDEEINSDKTLPTSTIPVEDGDSFREDIDIFTGTDDSLPQGIESDDYDSEGDINFLEELIVNDSISLPKNESSNF</sequence>